<name>A0A9P6WP20_9ASCO</name>
<accession>A0A9P6WP20</accession>
<keyword evidence="3" id="KW-1185">Reference proteome</keyword>
<evidence type="ECO:0000256" key="1">
    <source>
        <dbReference type="SAM" id="MobiDB-lite"/>
    </source>
</evidence>
<evidence type="ECO:0000313" key="2">
    <source>
        <dbReference type="EMBL" id="KAG0690636.1"/>
    </source>
</evidence>
<comment type="caution">
    <text evidence="2">The sequence shown here is derived from an EMBL/GenBank/DDBJ whole genome shotgun (WGS) entry which is preliminary data.</text>
</comment>
<feature type="region of interest" description="Disordered" evidence="1">
    <location>
        <begin position="23"/>
        <end position="50"/>
    </location>
</feature>
<dbReference type="EMBL" id="PUHW01000024">
    <property type="protein sequence ID" value="KAG0690636.1"/>
    <property type="molecule type" value="Genomic_DNA"/>
</dbReference>
<organism evidence="2 3">
    <name type="scientific">Pichia californica</name>
    <dbReference type="NCBI Taxonomy" id="460514"/>
    <lineage>
        <taxon>Eukaryota</taxon>
        <taxon>Fungi</taxon>
        <taxon>Dikarya</taxon>
        <taxon>Ascomycota</taxon>
        <taxon>Saccharomycotina</taxon>
        <taxon>Pichiomycetes</taxon>
        <taxon>Pichiales</taxon>
        <taxon>Pichiaceae</taxon>
        <taxon>Pichia</taxon>
    </lineage>
</organism>
<protein>
    <recommendedName>
        <fullName evidence="4">Inner membrane assembly complex subunit 17</fullName>
    </recommendedName>
</protein>
<evidence type="ECO:0008006" key="4">
    <source>
        <dbReference type="Google" id="ProtNLM"/>
    </source>
</evidence>
<dbReference type="Proteomes" id="UP000697127">
    <property type="component" value="Unassembled WGS sequence"/>
</dbReference>
<feature type="compositionally biased region" description="Polar residues" evidence="1">
    <location>
        <begin position="34"/>
        <end position="50"/>
    </location>
</feature>
<reference evidence="2" key="1">
    <citation type="submission" date="2020-11" db="EMBL/GenBank/DDBJ databases">
        <title>Kefir isolates.</title>
        <authorList>
            <person name="Marcisauskas S."/>
            <person name="Kim Y."/>
            <person name="Blasche S."/>
        </authorList>
    </citation>
    <scope>NUCLEOTIDE SEQUENCE</scope>
    <source>
        <strain evidence="2">Olga-1</strain>
    </source>
</reference>
<dbReference type="AlphaFoldDB" id="A0A9P6WP20"/>
<gene>
    <name evidence="2" type="ORF">C6P40_002135</name>
</gene>
<evidence type="ECO:0000313" key="3">
    <source>
        <dbReference type="Proteomes" id="UP000697127"/>
    </source>
</evidence>
<sequence>MVKIVFPEEVERELALQAQQVKTNPSYPTIPPNGLSNQASINSHIQKPTEASQIQIQNEIQQPSKLSKIQLKAREDAIQKISSRLYTPESPLTDEYRSKSGEIEERLKRINERFQKLKLKEDAKTADLQRQAWLKYNHLAKPTISDFKRPITTFLLFASAVYMTMQYTWFALERENYVEHLEQKEAKLVTELNTALLNQQDILNQYNNPLNKKKWYKFW</sequence>
<proteinExistence type="predicted"/>